<proteinExistence type="predicted"/>
<evidence type="ECO:0000256" key="1">
    <source>
        <dbReference type="SAM" id="MobiDB-lite"/>
    </source>
</evidence>
<dbReference type="AlphaFoldDB" id="A0A6G2BDL0"/>
<feature type="compositionally biased region" description="Basic and acidic residues" evidence="1">
    <location>
        <begin position="133"/>
        <end position="147"/>
    </location>
</feature>
<accession>A0A6G2BDL0</accession>
<dbReference type="EMBL" id="WIXO01000001">
    <property type="protein sequence ID" value="MTE20330.1"/>
    <property type="molecule type" value="Genomic_DNA"/>
</dbReference>
<sequence length="340" mass="37200">MSASFPRVTRRGARVDWVKFDAELARDGCVDPVDKALYAAIASFVDQQTRESPESVVFDADGIPENIPTRKRLAKCIGRSVDTVDRATKRLEKRGLLRVHRMADPDNPRSMLPSEYELLDHHLWDQRAAERAAERTAREGGRMDAARGGRTGAARGGRMDAARGGRTGAAVKEEEEELREEKETHTPAVGDVPAAGPAPQSVCDEGTLPMFGDDAPPSGHRKPKDSAPDEPDGFDDFWQAYPRKVGKPAARKAYAAVVRQGAAPQALLEAVRAHAAAWERRRVEKRYIPHPTTWLNQGRYEDELDDTAPSGGGAGGHQPWQCPPAEDYHAGWGGWSQASA</sequence>
<name>A0A6G2BDL0_9ACTN</name>
<dbReference type="RefSeq" id="WP_155071438.1">
    <property type="nucleotide sequence ID" value="NZ_WIXO01000001.1"/>
</dbReference>
<gene>
    <name evidence="2" type="ORF">F0L17_14680</name>
</gene>
<evidence type="ECO:0008006" key="4">
    <source>
        <dbReference type="Google" id="ProtNLM"/>
    </source>
</evidence>
<feature type="region of interest" description="Disordered" evidence="1">
    <location>
        <begin position="133"/>
        <end position="236"/>
    </location>
</feature>
<protein>
    <recommendedName>
        <fullName evidence="4">Helix-turn-helix domain-containing protein</fullName>
    </recommendedName>
</protein>
<organism evidence="2 3">
    <name type="scientific">Streptomyces taklimakanensis</name>
    <dbReference type="NCBI Taxonomy" id="2569853"/>
    <lineage>
        <taxon>Bacteria</taxon>
        <taxon>Bacillati</taxon>
        <taxon>Actinomycetota</taxon>
        <taxon>Actinomycetes</taxon>
        <taxon>Kitasatosporales</taxon>
        <taxon>Streptomycetaceae</taxon>
        <taxon>Streptomyces</taxon>
    </lineage>
</organism>
<feature type="region of interest" description="Disordered" evidence="1">
    <location>
        <begin position="298"/>
        <end position="340"/>
    </location>
</feature>
<keyword evidence="3" id="KW-1185">Reference proteome</keyword>
<feature type="compositionally biased region" description="Low complexity" evidence="1">
    <location>
        <begin position="187"/>
        <end position="199"/>
    </location>
</feature>
<comment type="caution">
    <text evidence="2">The sequence shown here is derived from an EMBL/GenBank/DDBJ whole genome shotgun (WGS) entry which is preliminary data.</text>
</comment>
<evidence type="ECO:0000313" key="2">
    <source>
        <dbReference type="EMBL" id="MTE20330.1"/>
    </source>
</evidence>
<reference evidence="2 3" key="1">
    <citation type="submission" date="2019-11" db="EMBL/GenBank/DDBJ databases">
        <authorList>
            <person name="Yuan L."/>
        </authorList>
    </citation>
    <scope>NUCLEOTIDE SEQUENCE [LARGE SCALE GENOMIC DNA]</scope>
    <source>
        <strain evidence="2 3">TRM43335</strain>
    </source>
</reference>
<dbReference type="Proteomes" id="UP000473014">
    <property type="component" value="Unassembled WGS sequence"/>
</dbReference>
<evidence type="ECO:0000313" key="3">
    <source>
        <dbReference type="Proteomes" id="UP000473014"/>
    </source>
</evidence>
<dbReference type="OrthoDB" id="4327016at2"/>